<dbReference type="Proteomes" id="UP000695562">
    <property type="component" value="Unassembled WGS sequence"/>
</dbReference>
<evidence type="ECO:0000313" key="2">
    <source>
        <dbReference type="Proteomes" id="UP000695562"/>
    </source>
</evidence>
<protein>
    <submittedName>
        <fullName evidence="1">Uncharacterized protein</fullName>
    </submittedName>
</protein>
<proteinExistence type="predicted"/>
<dbReference type="AlphaFoldDB" id="A0A8J4PML7"/>
<accession>A0A8J4PML7</accession>
<keyword evidence="2" id="KW-1185">Reference proteome</keyword>
<organism evidence="1 2">
    <name type="scientific">Polysphondylium violaceum</name>
    <dbReference type="NCBI Taxonomy" id="133409"/>
    <lineage>
        <taxon>Eukaryota</taxon>
        <taxon>Amoebozoa</taxon>
        <taxon>Evosea</taxon>
        <taxon>Eumycetozoa</taxon>
        <taxon>Dictyostelia</taxon>
        <taxon>Dictyosteliales</taxon>
        <taxon>Dictyosteliaceae</taxon>
        <taxon>Polysphondylium</taxon>
    </lineage>
</organism>
<name>A0A8J4PML7_9MYCE</name>
<dbReference type="EMBL" id="AJWJ01000578">
    <property type="protein sequence ID" value="KAF2069893.1"/>
    <property type="molecule type" value="Genomic_DNA"/>
</dbReference>
<comment type="caution">
    <text evidence="1">The sequence shown here is derived from an EMBL/GenBank/DDBJ whole genome shotgun (WGS) entry which is preliminary data.</text>
</comment>
<sequence length="189" mass="22071">MSREQLVSHLVRMIKDNDVEALKSLFAANPRVPVPIHLIIHPMLKGYSEMLLVLFGHTNFRPHIHQIRFSNLVDNVLDQGNRQLFEIVMGHFQPLLYKLLVSYGNLVDPFNFYLALKVKEYKYIKMVMTRMGISELVGFNSLRKYKSVVRILKAQTNIDRKCLCAIARDVFYMAERHYSLLSQYLPSVK</sequence>
<gene>
    <name evidence="1" type="ORF">CYY_008792</name>
</gene>
<reference evidence="1" key="1">
    <citation type="submission" date="2020-01" db="EMBL/GenBank/DDBJ databases">
        <title>Development of genomics and gene disruption for Polysphondylium violaceum indicates a role for the polyketide synthase stlB in stalk morphogenesis.</title>
        <authorList>
            <person name="Narita B."/>
            <person name="Kawabe Y."/>
            <person name="Kin K."/>
            <person name="Saito T."/>
            <person name="Gibbs R."/>
            <person name="Kuspa A."/>
            <person name="Muzny D."/>
            <person name="Queller D."/>
            <person name="Richards S."/>
            <person name="Strassman J."/>
            <person name="Sucgang R."/>
            <person name="Worley K."/>
            <person name="Schaap P."/>
        </authorList>
    </citation>
    <scope>NUCLEOTIDE SEQUENCE</scope>
    <source>
        <strain evidence="1">QSvi11</strain>
    </source>
</reference>
<evidence type="ECO:0000313" key="1">
    <source>
        <dbReference type="EMBL" id="KAF2069893.1"/>
    </source>
</evidence>